<proteinExistence type="predicted"/>
<dbReference type="RefSeq" id="XP_040705386.1">
    <property type="nucleotide sequence ID" value="XM_040851196.1"/>
</dbReference>
<evidence type="ECO:0000313" key="3">
    <source>
        <dbReference type="Proteomes" id="UP000184356"/>
    </source>
</evidence>
<keyword evidence="1" id="KW-1133">Transmembrane helix</keyword>
<evidence type="ECO:0000256" key="1">
    <source>
        <dbReference type="SAM" id="Phobius"/>
    </source>
</evidence>
<reference evidence="3" key="1">
    <citation type="journal article" date="2017" name="Genome Biol.">
        <title>Comparative genomics reveals high biological diversity and specific adaptations in the industrially and medically important fungal genus Aspergillus.</title>
        <authorList>
            <person name="de Vries R.P."/>
            <person name="Riley R."/>
            <person name="Wiebenga A."/>
            <person name="Aguilar-Osorio G."/>
            <person name="Amillis S."/>
            <person name="Uchima C.A."/>
            <person name="Anderluh G."/>
            <person name="Asadollahi M."/>
            <person name="Askin M."/>
            <person name="Barry K."/>
            <person name="Battaglia E."/>
            <person name="Bayram O."/>
            <person name="Benocci T."/>
            <person name="Braus-Stromeyer S.A."/>
            <person name="Caldana C."/>
            <person name="Canovas D."/>
            <person name="Cerqueira G.C."/>
            <person name="Chen F."/>
            <person name="Chen W."/>
            <person name="Choi C."/>
            <person name="Clum A."/>
            <person name="Dos Santos R.A."/>
            <person name="Damasio A.R."/>
            <person name="Diallinas G."/>
            <person name="Emri T."/>
            <person name="Fekete E."/>
            <person name="Flipphi M."/>
            <person name="Freyberg S."/>
            <person name="Gallo A."/>
            <person name="Gournas C."/>
            <person name="Habgood R."/>
            <person name="Hainaut M."/>
            <person name="Harispe M.L."/>
            <person name="Henrissat B."/>
            <person name="Hilden K.S."/>
            <person name="Hope R."/>
            <person name="Hossain A."/>
            <person name="Karabika E."/>
            <person name="Karaffa L."/>
            <person name="Karanyi Z."/>
            <person name="Krasevec N."/>
            <person name="Kuo A."/>
            <person name="Kusch H."/>
            <person name="LaButti K."/>
            <person name="Lagendijk E.L."/>
            <person name="Lapidus A."/>
            <person name="Levasseur A."/>
            <person name="Lindquist E."/>
            <person name="Lipzen A."/>
            <person name="Logrieco A.F."/>
            <person name="MacCabe A."/>
            <person name="Maekelae M.R."/>
            <person name="Malavazi I."/>
            <person name="Melin P."/>
            <person name="Meyer V."/>
            <person name="Mielnichuk N."/>
            <person name="Miskei M."/>
            <person name="Molnar A.P."/>
            <person name="Mule G."/>
            <person name="Ngan C.Y."/>
            <person name="Orejas M."/>
            <person name="Orosz E."/>
            <person name="Ouedraogo J.P."/>
            <person name="Overkamp K.M."/>
            <person name="Park H.-S."/>
            <person name="Perrone G."/>
            <person name="Piumi F."/>
            <person name="Punt P.J."/>
            <person name="Ram A.F."/>
            <person name="Ramon A."/>
            <person name="Rauscher S."/>
            <person name="Record E."/>
            <person name="Riano-Pachon D.M."/>
            <person name="Robert V."/>
            <person name="Roehrig J."/>
            <person name="Ruller R."/>
            <person name="Salamov A."/>
            <person name="Salih N.S."/>
            <person name="Samson R.A."/>
            <person name="Sandor E."/>
            <person name="Sanguinetti M."/>
            <person name="Schuetze T."/>
            <person name="Sepcic K."/>
            <person name="Shelest E."/>
            <person name="Sherlock G."/>
            <person name="Sophianopoulou V."/>
            <person name="Squina F.M."/>
            <person name="Sun H."/>
            <person name="Susca A."/>
            <person name="Todd R.B."/>
            <person name="Tsang A."/>
            <person name="Unkles S.E."/>
            <person name="van de Wiele N."/>
            <person name="van Rossen-Uffink D."/>
            <person name="Oliveira J.V."/>
            <person name="Vesth T.C."/>
            <person name="Visser J."/>
            <person name="Yu J.-H."/>
            <person name="Zhou M."/>
            <person name="Andersen M.R."/>
            <person name="Archer D.B."/>
            <person name="Baker S.E."/>
            <person name="Benoit I."/>
            <person name="Brakhage A.A."/>
            <person name="Braus G.H."/>
            <person name="Fischer R."/>
            <person name="Frisvad J.C."/>
            <person name="Goldman G.H."/>
            <person name="Houbraken J."/>
            <person name="Oakley B."/>
            <person name="Pocsi I."/>
            <person name="Scazzocchio C."/>
            <person name="Seiboth B."/>
            <person name="vanKuyk P.A."/>
            <person name="Wortman J."/>
            <person name="Dyer P.S."/>
            <person name="Grigoriev I.V."/>
        </authorList>
    </citation>
    <scope>NUCLEOTIDE SEQUENCE [LARGE SCALE GENOMIC DNA]</scope>
    <source>
        <strain evidence="3">CBS 593.65</strain>
    </source>
</reference>
<keyword evidence="1" id="KW-0812">Transmembrane</keyword>
<dbReference type="EMBL" id="KV878584">
    <property type="protein sequence ID" value="OJJ61580.1"/>
    <property type="molecule type" value="Genomic_DNA"/>
</dbReference>
<dbReference type="Proteomes" id="UP000184356">
    <property type="component" value="Unassembled WGS sequence"/>
</dbReference>
<organism evidence="2 3">
    <name type="scientific">Aspergillus sydowii CBS 593.65</name>
    <dbReference type="NCBI Taxonomy" id="1036612"/>
    <lineage>
        <taxon>Eukaryota</taxon>
        <taxon>Fungi</taxon>
        <taxon>Dikarya</taxon>
        <taxon>Ascomycota</taxon>
        <taxon>Pezizomycotina</taxon>
        <taxon>Eurotiomycetes</taxon>
        <taxon>Eurotiomycetidae</taxon>
        <taxon>Eurotiales</taxon>
        <taxon>Aspergillaceae</taxon>
        <taxon>Aspergillus</taxon>
        <taxon>Aspergillus subgen. Nidulantes</taxon>
    </lineage>
</organism>
<feature type="transmembrane region" description="Helical" evidence="1">
    <location>
        <begin position="39"/>
        <end position="60"/>
    </location>
</feature>
<accession>A0A1L9TQ78</accession>
<gene>
    <name evidence="2" type="ORF">ASPSYDRAFT_831134</name>
</gene>
<dbReference type="GeneID" id="63767269"/>
<evidence type="ECO:0000313" key="2">
    <source>
        <dbReference type="EMBL" id="OJJ61580.1"/>
    </source>
</evidence>
<protein>
    <submittedName>
        <fullName evidence="2">Uncharacterized protein</fullName>
    </submittedName>
</protein>
<dbReference type="VEuPathDB" id="FungiDB:ASPSYDRAFT_831134"/>
<keyword evidence="1" id="KW-0472">Membrane</keyword>
<keyword evidence="3" id="KW-1185">Reference proteome</keyword>
<name>A0A1L9TQ78_9EURO</name>
<sequence>MQTSWRGRFHLKSTEYTITMHHTVLNNRYWAFEVISRPVLSLLLGTSNWPVALCLLALILQPQASMKYMTSPAALVPPGSDLIYRLSKWPRVEATSPQVHVVIIARVLPALNDAPTSNFPSQLATCISLILGHQLFLFGIIGR</sequence>
<dbReference type="AlphaFoldDB" id="A0A1L9TQ78"/>